<organism evidence="2 3">
    <name type="scientific">Pleurodeles waltl</name>
    <name type="common">Iberian ribbed newt</name>
    <dbReference type="NCBI Taxonomy" id="8319"/>
    <lineage>
        <taxon>Eukaryota</taxon>
        <taxon>Metazoa</taxon>
        <taxon>Chordata</taxon>
        <taxon>Craniata</taxon>
        <taxon>Vertebrata</taxon>
        <taxon>Euteleostomi</taxon>
        <taxon>Amphibia</taxon>
        <taxon>Batrachia</taxon>
        <taxon>Caudata</taxon>
        <taxon>Salamandroidea</taxon>
        <taxon>Salamandridae</taxon>
        <taxon>Pleurodelinae</taxon>
        <taxon>Pleurodeles</taxon>
    </lineage>
</organism>
<dbReference type="EMBL" id="JANPWB010000013">
    <property type="protein sequence ID" value="KAJ1110262.1"/>
    <property type="molecule type" value="Genomic_DNA"/>
</dbReference>
<proteinExistence type="predicted"/>
<sequence length="134" mass="14386">MEVTKVVGAPVRSARMLHPGPVLPRDASSKRSCRRQPSPSSRSAGISSSLLRPAPRSAQSLAKAAADWGAAHAQLADFAIMSLPVKHGCCPAEICSAHWTAHRYSEPYIVLHTKVIVIDIILKLVTVCRQALPC</sequence>
<name>A0AAV7N2P8_PLEWA</name>
<accession>A0AAV7N2P8</accession>
<evidence type="ECO:0000313" key="2">
    <source>
        <dbReference type="EMBL" id="KAJ1110262.1"/>
    </source>
</evidence>
<dbReference type="AlphaFoldDB" id="A0AAV7N2P8"/>
<protein>
    <submittedName>
        <fullName evidence="2">Uncharacterized protein</fullName>
    </submittedName>
</protein>
<keyword evidence="3" id="KW-1185">Reference proteome</keyword>
<comment type="caution">
    <text evidence="2">The sequence shown here is derived from an EMBL/GenBank/DDBJ whole genome shotgun (WGS) entry which is preliminary data.</text>
</comment>
<evidence type="ECO:0000313" key="3">
    <source>
        <dbReference type="Proteomes" id="UP001066276"/>
    </source>
</evidence>
<gene>
    <name evidence="2" type="ORF">NDU88_007617</name>
</gene>
<dbReference type="Proteomes" id="UP001066276">
    <property type="component" value="Chromosome 9"/>
</dbReference>
<reference evidence="2" key="1">
    <citation type="journal article" date="2022" name="bioRxiv">
        <title>Sequencing and chromosome-scale assembly of the giantPleurodeles waltlgenome.</title>
        <authorList>
            <person name="Brown T."/>
            <person name="Elewa A."/>
            <person name="Iarovenko S."/>
            <person name="Subramanian E."/>
            <person name="Araus A.J."/>
            <person name="Petzold A."/>
            <person name="Susuki M."/>
            <person name="Suzuki K.-i.T."/>
            <person name="Hayashi T."/>
            <person name="Toyoda A."/>
            <person name="Oliveira C."/>
            <person name="Osipova E."/>
            <person name="Leigh N.D."/>
            <person name="Simon A."/>
            <person name="Yun M.H."/>
        </authorList>
    </citation>
    <scope>NUCLEOTIDE SEQUENCE</scope>
    <source>
        <strain evidence="2">20211129_DDA</strain>
        <tissue evidence="2">Liver</tissue>
    </source>
</reference>
<feature type="region of interest" description="Disordered" evidence="1">
    <location>
        <begin position="16"/>
        <end position="52"/>
    </location>
</feature>
<feature type="compositionally biased region" description="Low complexity" evidence="1">
    <location>
        <begin position="35"/>
        <end position="49"/>
    </location>
</feature>
<evidence type="ECO:0000256" key="1">
    <source>
        <dbReference type="SAM" id="MobiDB-lite"/>
    </source>
</evidence>